<evidence type="ECO:0000313" key="2">
    <source>
        <dbReference type="EMBL" id="ORJ24855.1"/>
    </source>
</evidence>
<keyword evidence="1" id="KW-1133">Transmembrane helix</keyword>
<evidence type="ECO:0000313" key="3">
    <source>
        <dbReference type="Proteomes" id="UP000192536"/>
    </source>
</evidence>
<accession>A0A1X0WDQ1</accession>
<dbReference type="Proteomes" id="UP000192536">
    <property type="component" value="Unassembled WGS sequence"/>
</dbReference>
<keyword evidence="1" id="KW-0472">Membrane</keyword>
<gene>
    <name evidence="2" type="ORF">BS640_13675</name>
</gene>
<comment type="caution">
    <text evidence="2">The sequence shown here is derived from an EMBL/GenBank/DDBJ whole genome shotgun (WGS) entry which is preliminary data.</text>
</comment>
<keyword evidence="3" id="KW-1185">Reference proteome</keyword>
<dbReference type="AlphaFoldDB" id="A0A1X0WDQ1"/>
<feature type="transmembrane region" description="Helical" evidence="1">
    <location>
        <begin position="41"/>
        <end position="62"/>
    </location>
</feature>
<feature type="transmembrane region" description="Helical" evidence="1">
    <location>
        <begin position="16"/>
        <end position="35"/>
    </location>
</feature>
<proteinExistence type="predicted"/>
<dbReference type="RefSeq" id="WP_084912760.1">
    <property type="nucleotide sequence ID" value="NZ_MRWE01000022.1"/>
</dbReference>
<dbReference type="EMBL" id="MRWE01000022">
    <property type="protein sequence ID" value="ORJ24855.1"/>
    <property type="molecule type" value="Genomic_DNA"/>
</dbReference>
<reference evidence="2 3" key="1">
    <citation type="journal article" date="2017" name="Int. J. Syst. Evol. Microbiol.">
        <title>Rouxiella badensis sp. nov. and Rouxiella silvae sp. nov. isolated from peat bog soil in Germany and emendation of the genus description.</title>
        <authorList>
            <person name="Le Fleche-Mateos A."/>
            <person name="Kugler J.H."/>
            <person name="Hansen S.H."/>
            <person name="Syldatk C."/>
            <person name="Hausmann R."/>
            <person name="Lomprez F."/>
            <person name="Vandenbogaert M."/>
            <person name="Manuguerra J.C."/>
            <person name="Grimont P.A."/>
        </authorList>
    </citation>
    <scope>NUCLEOTIDE SEQUENCE [LARGE SCALE GENOMIC DNA]</scope>
    <source>
        <strain evidence="2 3">DSM 100043</strain>
    </source>
</reference>
<organism evidence="2 3">
    <name type="scientific">Rouxiella badensis</name>
    <dbReference type="NCBI Taxonomy" id="1646377"/>
    <lineage>
        <taxon>Bacteria</taxon>
        <taxon>Pseudomonadati</taxon>
        <taxon>Pseudomonadota</taxon>
        <taxon>Gammaproteobacteria</taxon>
        <taxon>Enterobacterales</taxon>
        <taxon>Yersiniaceae</taxon>
        <taxon>Rouxiella</taxon>
    </lineage>
</organism>
<feature type="transmembrane region" description="Helical" evidence="1">
    <location>
        <begin position="82"/>
        <end position="102"/>
    </location>
</feature>
<evidence type="ECO:0000256" key="1">
    <source>
        <dbReference type="SAM" id="Phobius"/>
    </source>
</evidence>
<keyword evidence="1" id="KW-0812">Transmembrane</keyword>
<name>A0A1X0WDQ1_9GAMM</name>
<protein>
    <submittedName>
        <fullName evidence="2">Uncharacterized protein</fullName>
    </submittedName>
</protein>
<sequence length="109" mass="12199">MIEDAQKLIENSIKDMLLGNAALTFLFAIPLAYIVQSGPTVGLLGLTLFVTPSMLAVIVFVISRIHSYANVYFESKWAKWGYIIYALVSTELLMIYSIVQVVKMLLKSH</sequence>